<dbReference type="GO" id="GO:0008270">
    <property type="term" value="F:zinc ion binding"/>
    <property type="evidence" value="ECO:0007669"/>
    <property type="project" value="UniProtKB-KW"/>
</dbReference>
<dbReference type="AlphaFoldDB" id="A0A6G0TLT8"/>
<proteinExistence type="inferred from homology"/>
<evidence type="ECO:0000256" key="9">
    <source>
        <dbReference type="PROSITE-ProRule" id="PRU00042"/>
    </source>
</evidence>
<feature type="compositionally biased region" description="Basic and acidic residues" evidence="10">
    <location>
        <begin position="86"/>
        <end position="95"/>
    </location>
</feature>
<keyword evidence="6" id="KW-0238">DNA-binding</keyword>
<dbReference type="GO" id="GO:0055059">
    <property type="term" value="P:asymmetric neuroblast division"/>
    <property type="evidence" value="ECO:0007669"/>
    <property type="project" value="UniProtKB-ARBA"/>
</dbReference>
<evidence type="ECO:0000256" key="6">
    <source>
        <dbReference type="ARBA" id="ARBA00023125"/>
    </source>
</evidence>
<evidence type="ECO:0000256" key="3">
    <source>
        <dbReference type="ARBA" id="ARBA00022737"/>
    </source>
</evidence>
<dbReference type="GO" id="GO:2000177">
    <property type="term" value="P:regulation of neural precursor cell proliferation"/>
    <property type="evidence" value="ECO:0007669"/>
    <property type="project" value="UniProtKB-ARBA"/>
</dbReference>
<name>A0A6G0TLT8_APHGL</name>
<reference evidence="12 13" key="1">
    <citation type="submission" date="2019-08" db="EMBL/GenBank/DDBJ databases">
        <title>The genome of the soybean aphid Biotype 1, its phylome, world population structure and adaptation to the North American continent.</title>
        <authorList>
            <person name="Giordano R."/>
            <person name="Donthu R.K."/>
            <person name="Hernandez A.G."/>
            <person name="Wright C.L."/>
            <person name="Zimin A.V."/>
        </authorList>
    </citation>
    <scope>NUCLEOTIDE SEQUENCE [LARGE SCALE GENOMIC DNA]</scope>
    <source>
        <tissue evidence="12">Whole aphids</tissue>
    </source>
</reference>
<dbReference type="GO" id="GO:0060562">
    <property type="term" value="P:epithelial tube morphogenesis"/>
    <property type="evidence" value="ECO:0007669"/>
    <property type="project" value="UniProtKB-ARBA"/>
</dbReference>
<feature type="domain" description="C2H2-type" evidence="11">
    <location>
        <begin position="339"/>
        <end position="366"/>
    </location>
</feature>
<feature type="compositionally biased region" description="Basic and acidic residues" evidence="10">
    <location>
        <begin position="108"/>
        <end position="119"/>
    </location>
</feature>
<dbReference type="FunFam" id="3.30.160.60:FF:000942">
    <property type="entry name" value="Snail zinc finger protein"/>
    <property type="match status" value="1"/>
</dbReference>
<dbReference type="Pfam" id="PF13912">
    <property type="entry name" value="zf-C2H2_6"/>
    <property type="match status" value="1"/>
</dbReference>
<dbReference type="InterPro" id="IPR013087">
    <property type="entry name" value="Znf_C2H2_type"/>
</dbReference>
<evidence type="ECO:0000259" key="11">
    <source>
        <dbReference type="PROSITE" id="PS50157"/>
    </source>
</evidence>
<dbReference type="PANTHER" id="PTHR24388:SF54">
    <property type="entry name" value="PROTEIN ESCARGOT"/>
    <property type="match status" value="1"/>
</dbReference>
<feature type="domain" description="C2H2-type" evidence="11">
    <location>
        <begin position="374"/>
        <end position="397"/>
    </location>
</feature>
<comment type="similarity">
    <text evidence="8">Belongs to the snail C2H2-type zinc-finger protein family.</text>
</comment>
<accession>A0A6G0TLT8</accession>
<dbReference type="Pfam" id="PF00096">
    <property type="entry name" value="zf-C2H2"/>
    <property type="match status" value="4"/>
</dbReference>
<dbReference type="PANTHER" id="PTHR24388">
    <property type="entry name" value="ZINC FINGER PROTEIN"/>
    <property type="match status" value="1"/>
</dbReference>
<feature type="compositionally biased region" description="Low complexity" evidence="10">
    <location>
        <begin position="272"/>
        <end position="318"/>
    </location>
</feature>
<evidence type="ECO:0000256" key="10">
    <source>
        <dbReference type="SAM" id="MobiDB-lite"/>
    </source>
</evidence>
<dbReference type="GO" id="GO:0000981">
    <property type="term" value="F:DNA-binding transcription factor activity, RNA polymerase II-specific"/>
    <property type="evidence" value="ECO:0007669"/>
    <property type="project" value="TreeGrafter"/>
</dbReference>
<dbReference type="PROSITE" id="PS50157">
    <property type="entry name" value="ZINC_FINGER_C2H2_2"/>
    <property type="match status" value="5"/>
</dbReference>
<dbReference type="EMBL" id="VYZN01000030">
    <property type="protein sequence ID" value="KAE9534051.1"/>
    <property type="molecule type" value="Genomic_DNA"/>
</dbReference>
<dbReference type="InterPro" id="IPR036236">
    <property type="entry name" value="Znf_C2H2_sf"/>
</dbReference>
<dbReference type="PROSITE" id="PS00028">
    <property type="entry name" value="ZINC_FINGER_C2H2_1"/>
    <property type="match status" value="4"/>
</dbReference>
<comment type="caution">
    <text evidence="12">The sequence shown here is derived from an EMBL/GenBank/DDBJ whole genome shotgun (WGS) entry which is preliminary data.</text>
</comment>
<dbReference type="InterPro" id="IPR050527">
    <property type="entry name" value="Snail/Krueppel_Znf"/>
</dbReference>
<dbReference type="SMART" id="SM00355">
    <property type="entry name" value="ZnF_C2H2"/>
    <property type="match status" value="5"/>
</dbReference>
<evidence type="ECO:0000313" key="12">
    <source>
        <dbReference type="EMBL" id="KAE9534051.1"/>
    </source>
</evidence>
<dbReference type="FunFam" id="3.30.160.60:FF:000860">
    <property type="entry name" value="zinc finger protein SNAI2"/>
    <property type="match status" value="1"/>
</dbReference>
<keyword evidence="2" id="KW-0479">Metal-binding</keyword>
<feature type="domain" description="C2H2-type" evidence="11">
    <location>
        <begin position="456"/>
        <end position="474"/>
    </location>
</feature>
<evidence type="ECO:0000256" key="4">
    <source>
        <dbReference type="ARBA" id="ARBA00022771"/>
    </source>
</evidence>
<gene>
    <name evidence="12" type="ORF">AGLY_008787</name>
</gene>
<evidence type="ECO:0000256" key="7">
    <source>
        <dbReference type="ARBA" id="ARBA00023242"/>
    </source>
</evidence>
<evidence type="ECO:0000256" key="1">
    <source>
        <dbReference type="ARBA" id="ARBA00004123"/>
    </source>
</evidence>
<keyword evidence="3" id="KW-0677">Repeat</keyword>
<keyword evidence="7" id="KW-0539">Nucleus</keyword>
<evidence type="ECO:0000313" key="13">
    <source>
        <dbReference type="Proteomes" id="UP000475862"/>
    </source>
</evidence>
<feature type="region of interest" description="Disordered" evidence="10">
    <location>
        <begin position="272"/>
        <end position="332"/>
    </location>
</feature>
<feature type="domain" description="C2H2-type" evidence="11">
    <location>
        <begin position="428"/>
        <end position="455"/>
    </location>
</feature>
<dbReference type="Proteomes" id="UP000475862">
    <property type="component" value="Unassembled WGS sequence"/>
</dbReference>
<dbReference type="GO" id="GO:0005634">
    <property type="term" value="C:nucleus"/>
    <property type="evidence" value="ECO:0007669"/>
    <property type="project" value="UniProtKB-SubCell"/>
</dbReference>
<comment type="subcellular location">
    <subcellularLocation>
        <location evidence="1">Nucleus</location>
    </subcellularLocation>
</comment>
<feature type="region of interest" description="Disordered" evidence="10">
    <location>
        <begin position="86"/>
        <end position="124"/>
    </location>
</feature>
<keyword evidence="4 9" id="KW-0863">Zinc-finger</keyword>
<keyword evidence="5" id="KW-0862">Zinc</keyword>
<sequence>MHIFEDNALQPTMMHHKLTSKKMDYSHCPLKKRPVHYVKSEYIKEEMDFDNTDECLEPENLSTKPQDLSVRCKTAAMAPLAVKKELSSPSYEHHPNAAVPLSSPYYGHPDHHQQQEQQRHRLQQQPFQPTAVKAGPLEPLCLNIAGAHHPAAAQAAVAAYHHHNNNNRQYAPTTPRPVPAQYPNSGYLAGFMYHSPGTDGSVSAMLTAYPPTVMAIARDASLSPPAARTGSAFKPLLQLTPPATAAVAPVRSPPPAVHLTWYGRPAVSSSWSPSSAEVDSSSLQPPSSASSSSAMSPSYGPPQHQHQYQLQQQQYSGGESDASTVSGIKRESPSVSGRYKCVACSKTYSTVSGLTKHQQYHCTNDESHCAAKTFCCKYCDKAYNTLGALKMHIRTHTLPCICNMCGKAFSRPWLLQGHIRTHTGEKPFSCQHCNRAFADRSNLRAHLQTHSDVKKYSCATCSKTFSRMSLLTKHCDTGCPRMLQQSHHQQQQQQQQQQTVV</sequence>
<dbReference type="GO" id="GO:0007417">
    <property type="term" value="P:central nervous system development"/>
    <property type="evidence" value="ECO:0007669"/>
    <property type="project" value="UniProtKB-ARBA"/>
</dbReference>
<dbReference type="SUPFAM" id="SSF57667">
    <property type="entry name" value="beta-beta-alpha zinc fingers"/>
    <property type="match status" value="4"/>
</dbReference>
<evidence type="ECO:0000256" key="5">
    <source>
        <dbReference type="ARBA" id="ARBA00022833"/>
    </source>
</evidence>
<dbReference type="OrthoDB" id="5428132at2759"/>
<organism evidence="12 13">
    <name type="scientific">Aphis glycines</name>
    <name type="common">Soybean aphid</name>
    <dbReference type="NCBI Taxonomy" id="307491"/>
    <lineage>
        <taxon>Eukaryota</taxon>
        <taxon>Metazoa</taxon>
        <taxon>Ecdysozoa</taxon>
        <taxon>Arthropoda</taxon>
        <taxon>Hexapoda</taxon>
        <taxon>Insecta</taxon>
        <taxon>Pterygota</taxon>
        <taxon>Neoptera</taxon>
        <taxon>Paraneoptera</taxon>
        <taxon>Hemiptera</taxon>
        <taxon>Sternorrhyncha</taxon>
        <taxon>Aphidomorpha</taxon>
        <taxon>Aphidoidea</taxon>
        <taxon>Aphididae</taxon>
        <taxon>Aphidini</taxon>
        <taxon>Aphis</taxon>
        <taxon>Aphis</taxon>
    </lineage>
</organism>
<keyword evidence="13" id="KW-1185">Reference proteome</keyword>
<dbReference type="GO" id="GO:0000978">
    <property type="term" value="F:RNA polymerase II cis-regulatory region sequence-specific DNA binding"/>
    <property type="evidence" value="ECO:0007669"/>
    <property type="project" value="TreeGrafter"/>
</dbReference>
<feature type="domain" description="C2H2-type" evidence="11">
    <location>
        <begin position="400"/>
        <end position="427"/>
    </location>
</feature>
<evidence type="ECO:0000256" key="8">
    <source>
        <dbReference type="ARBA" id="ARBA00037948"/>
    </source>
</evidence>
<dbReference type="FunFam" id="3.30.160.60:FF:000085">
    <property type="entry name" value="Snail zinc finger protein"/>
    <property type="match status" value="1"/>
</dbReference>
<evidence type="ECO:0000256" key="2">
    <source>
        <dbReference type="ARBA" id="ARBA00022723"/>
    </source>
</evidence>
<protein>
    <recommendedName>
        <fullName evidence="11">C2H2-type domain-containing protein</fullName>
    </recommendedName>
</protein>
<dbReference type="FunFam" id="3.30.160.60:FF:000207">
    <property type="entry name" value="zinc finger protein SNAI2"/>
    <property type="match status" value="1"/>
</dbReference>
<dbReference type="Gene3D" id="3.30.160.60">
    <property type="entry name" value="Classic Zinc Finger"/>
    <property type="match status" value="4"/>
</dbReference>